<sequence>MSFAEQFENPQGLRALDADMIALDAERMYPSSLEQTLLSPSWRPPRLKVKEISLV</sequence>
<keyword evidence="2" id="KW-1185">Reference proteome</keyword>
<comment type="caution">
    <text evidence="1">The sequence shown here is derived from an EMBL/GenBank/DDBJ whole genome shotgun (WGS) entry which is preliminary data.</text>
</comment>
<dbReference type="Proteomes" id="UP000828390">
    <property type="component" value="Unassembled WGS sequence"/>
</dbReference>
<reference evidence="1" key="1">
    <citation type="journal article" date="2019" name="bioRxiv">
        <title>The Genome of the Zebra Mussel, Dreissena polymorpha: A Resource for Invasive Species Research.</title>
        <authorList>
            <person name="McCartney M.A."/>
            <person name="Auch B."/>
            <person name="Kono T."/>
            <person name="Mallez S."/>
            <person name="Zhang Y."/>
            <person name="Obille A."/>
            <person name="Becker A."/>
            <person name="Abrahante J.E."/>
            <person name="Garbe J."/>
            <person name="Badalamenti J.P."/>
            <person name="Herman A."/>
            <person name="Mangelson H."/>
            <person name="Liachko I."/>
            <person name="Sullivan S."/>
            <person name="Sone E.D."/>
            <person name="Koren S."/>
            <person name="Silverstein K.A.T."/>
            <person name="Beckman K.B."/>
            <person name="Gohl D.M."/>
        </authorList>
    </citation>
    <scope>NUCLEOTIDE SEQUENCE</scope>
    <source>
        <strain evidence="1">Duluth1</strain>
        <tissue evidence="1">Whole animal</tissue>
    </source>
</reference>
<gene>
    <name evidence="1" type="ORF">DPMN_188220</name>
</gene>
<evidence type="ECO:0000313" key="1">
    <source>
        <dbReference type="EMBL" id="KAH3753580.1"/>
    </source>
</evidence>
<accession>A0A9D4I9Q8</accession>
<protein>
    <submittedName>
        <fullName evidence="1">Uncharacterized protein</fullName>
    </submittedName>
</protein>
<evidence type="ECO:0000313" key="2">
    <source>
        <dbReference type="Proteomes" id="UP000828390"/>
    </source>
</evidence>
<name>A0A9D4I9Q8_DREPO</name>
<dbReference type="AlphaFoldDB" id="A0A9D4I9Q8"/>
<organism evidence="1 2">
    <name type="scientific">Dreissena polymorpha</name>
    <name type="common">Zebra mussel</name>
    <name type="synonym">Mytilus polymorpha</name>
    <dbReference type="NCBI Taxonomy" id="45954"/>
    <lineage>
        <taxon>Eukaryota</taxon>
        <taxon>Metazoa</taxon>
        <taxon>Spiralia</taxon>
        <taxon>Lophotrochozoa</taxon>
        <taxon>Mollusca</taxon>
        <taxon>Bivalvia</taxon>
        <taxon>Autobranchia</taxon>
        <taxon>Heteroconchia</taxon>
        <taxon>Euheterodonta</taxon>
        <taxon>Imparidentia</taxon>
        <taxon>Neoheterodontei</taxon>
        <taxon>Myida</taxon>
        <taxon>Dreissenoidea</taxon>
        <taxon>Dreissenidae</taxon>
        <taxon>Dreissena</taxon>
    </lineage>
</organism>
<reference evidence="1" key="2">
    <citation type="submission" date="2020-11" db="EMBL/GenBank/DDBJ databases">
        <authorList>
            <person name="McCartney M.A."/>
            <person name="Auch B."/>
            <person name="Kono T."/>
            <person name="Mallez S."/>
            <person name="Becker A."/>
            <person name="Gohl D.M."/>
            <person name="Silverstein K.A.T."/>
            <person name="Koren S."/>
            <person name="Bechman K.B."/>
            <person name="Herman A."/>
            <person name="Abrahante J.E."/>
            <person name="Garbe J."/>
        </authorList>
    </citation>
    <scope>NUCLEOTIDE SEQUENCE</scope>
    <source>
        <strain evidence="1">Duluth1</strain>
        <tissue evidence="1">Whole animal</tissue>
    </source>
</reference>
<proteinExistence type="predicted"/>
<dbReference type="EMBL" id="JAIWYP010000010">
    <property type="protein sequence ID" value="KAH3753580.1"/>
    <property type="molecule type" value="Genomic_DNA"/>
</dbReference>